<dbReference type="GeneID" id="55997968"/>
<name>A0A7H8RA54_TALRU</name>
<evidence type="ECO:0000313" key="1">
    <source>
        <dbReference type="EMBL" id="QKX63319.1"/>
    </source>
</evidence>
<reference evidence="2" key="1">
    <citation type="submission" date="2020-06" db="EMBL/GenBank/DDBJ databases">
        <title>A chromosome-scale genome assembly of Talaromyces rugulosus W13939.</title>
        <authorList>
            <person name="Wang B."/>
            <person name="Guo L."/>
            <person name="Ye K."/>
            <person name="Wang L."/>
        </authorList>
    </citation>
    <scope>NUCLEOTIDE SEQUENCE [LARGE SCALE GENOMIC DNA]</scope>
    <source>
        <strain evidence="2">W13939</strain>
    </source>
</reference>
<accession>A0A7H8RA54</accession>
<evidence type="ECO:0000313" key="2">
    <source>
        <dbReference type="Proteomes" id="UP000509510"/>
    </source>
</evidence>
<dbReference type="AlphaFoldDB" id="A0A7H8RA54"/>
<gene>
    <name evidence="1" type="ORF">TRUGW13939_10489</name>
</gene>
<dbReference type="InterPro" id="IPR049232">
    <property type="entry name" value="DUF6829"/>
</dbReference>
<dbReference type="OrthoDB" id="5295627at2759"/>
<dbReference type="EMBL" id="CP055903">
    <property type="protein sequence ID" value="QKX63319.1"/>
    <property type="molecule type" value="Genomic_DNA"/>
</dbReference>
<proteinExistence type="predicted"/>
<dbReference type="Proteomes" id="UP000509510">
    <property type="component" value="Chromosome VI"/>
</dbReference>
<protein>
    <submittedName>
        <fullName evidence="1">Uncharacterized protein</fullName>
    </submittedName>
</protein>
<organism evidence="1 2">
    <name type="scientific">Talaromyces rugulosus</name>
    <name type="common">Penicillium rugulosum</name>
    <dbReference type="NCBI Taxonomy" id="121627"/>
    <lineage>
        <taxon>Eukaryota</taxon>
        <taxon>Fungi</taxon>
        <taxon>Dikarya</taxon>
        <taxon>Ascomycota</taxon>
        <taxon>Pezizomycotina</taxon>
        <taxon>Eurotiomycetes</taxon>
        <taxon>Eurotiomycetidae</taxon>
        <taxon>Eurotiales</taxon>
        <taxon>Trichocomaceae</taxon>
        <taxon>Talaromyces</taxon>
        <taxon>Talaromyces sect. Islandici</taxon>
    </lineage>
</organism>
<dbReference type="RefSeq" id="XP_035349493.1">
    <property type="nucleotide sequence ID" value="XM_035493600.1"/>
</dbReference>
<dbReference type="KEGG" id="trg:TRUGW13939_10489"/>
<dbReference type="Pfam" id="PF20717">
    <property type="entry name" value="DUF6829"/>
    <property type="match status" value="1"/>
</dbReference>
<keyword evidence="2" id="KW-1185">Reference proteome</keyword>
<sequence>MDSLRTACTDPESLFSLPVEGLLHLVHNAFPEDIDRLQRAYSIRGSCWNPPATPSPSYILYGENYDEVNRTLIGFLALCWIHKGEYESFIGSHPSEARLTRASFEWIRSFYTQTVVTPNDLFTLIVSIIVNDLGKDPQLASDYHELTGEDISDLNHDAILLKACSAGLVKSLASLSIQDKNDVVRSLHLGASFNFGQLAQAENAPACLSGLLQMKGRPRSFQLRFLEQLLDIAGAAGHMDWTCAKKLNQPIFDAYRNVYDACQGVITGSLDLRAAYDLVLFRRVGLLESRGYRKLQVEENEDDRALTRLLCMGGVGDLETARLYENAWRHLEKPIRDNLVHSLNVDGSKVEPAIQPTYMPALISRAKDEKSLTCVMVYLARVMSATNIAYSSSAVVIERSVLGIMKKNVENGEFEQDPAVLEGVDVPPAAVALSEQDSWR</sequence>